<dbReference type="InterPro" id="IPR048015">
    <property type="entry name" value="NTP-PPase_MazG-like_N"/>
</dbReference>
<feature type="region of interest" description="Disordered" evidence="1">
    <location>
        <begin position="88"/>
        <end position="109"/>
    </location>
</feature>
<gene>
    <name evidence="3" type="ORF">H9870_01820</name>
</gene>
<evidence type="ECO:0000313" key="4">
    <source>
        <dbReference type="Proteomes" id="UP000824190"/>
    </source>
</evidence>
<feature type="domain" description="NTP pyrophosphohydrolase MazG-like" evidence="2">
    <location>
        <begin position="194"/>
        <end position="279"/>
    </location>
</feature>
<dbReference type="AlphaFoldDB" id="A0A9D1UKW6"/>
<reference evidence="3" key="1">
    <citation type="journal article" date="2021" name="PeerJ">
        <title>Extensive microbial diversity within the chicken gut microbiome revealed by metagenomics and culture.</title>
        <authorList>
            <person name="Gilroy R."/>
            <person name="Ravi A."/>
            <person name="Getino M."/>
            <person name="Pursley I."/>
            <person name="Horton D.L."/>
            <person name="Alikhan N.F."/>
            <person name="Baker D."/>
            <person name="Gharbi K."/>
            <person name="Hall N."/>
            <person name="Watson M."/>
            <person name="Adriaenssens E.M."/>
            <person name="Foster-Nyarko E."/>
            <person name="Jarju S."/>
            <person name="Secka A."/>
            <person name="Antonio M."/>
            <person name="Oren A."/>
            <person name="Chaudhuri R.R."/>
            <person name="La Ragione R."/>
            <person name="Hildebrand F."/>
            <person name="Pallen M.J."/>
        </authorList>
    </citation>
    <scope>NUCLEOTIDE SEQUENCE</scope>
    <source>
        <strain evidence="3">CHK32-1732</strain>
    </source>
</reference>
<name>A0A9D1UKW6_9CORY</name>
<dbReference type="GO" id="GO:0046047">
    <property type="term" value="P:TTP catabolic process"/>
    <property type="evidence" value="ECO:0007669"/>
    <property type="project" value="TreeGrafter"/>
</dbReference>
<dbReference type="PANTHER" id="PTHR30522">
    <property type="entry name" value="NUCLEOSIDE TRIPHOSPHATE PYROPHOSPHOHYDROLASE"/>
    <property type="match status" value="1"/>
</dbReference>
<dbReference type="GO" id="GO:0046061">
    <property type="term" value="P:dATP catabolic process"/>
    <property type="evidence" value="ECO:0007669"/>
    <property type="project" value="TreeGrafter"/>
</dbReference>
<dbReference type="Gene3D" id="1.10.287.1080">
    <property type="entry name" value="MazG-like"/>
    <property type="match status" value="1"/>
</dbReference>
<dbReference type="GO" id="GO:0046081">
    <property type="term" value="P:dUTP catabolic process"/>
    <property type="evidence" value="ECO:0007669"/>
    <property type="project" value="TreeGrafter"/>
</dbReference>
<organism evidence="3 4">
    <name type="scientific">Candidatus Corynebacterium avicola</name>
    <dbReference type="NCBI Taxonomy" id="2838527"/>
    <lineage>
        <taxon>Bacteria</taxon>
        <taxon>Bacillati</taxon>
        <taxon>Actinomycetota</taxon>
        <taxon>Actinomycetes</taxon>
        <taxon>Mycobacteriales</taxon>
        <taxon>Corynebacteriaceae</taxon>
        <taxon>Corynebacterium</taxon>
    </lineage>
</organism>
<dbReference type="SUPFAM" id="SSF101386">
    <property type="entry name" value="all-alpha NTP pyrophosphatases"/>
    <property type="match status" value="1"/>
</dbReference>
<dbReference type="InterPro" id="IPR011551">
    <property type="entry name" value="NTP_PyrPHydrolase_MazG"/>
</dbReference>
<feature type="compositionally biased region" description="Polar residues" evidence="1">
    <location>
        <begin position="316"/>
        <end position="330"/>
    </location>
</feature>
<dbReference type="GO" id="GO:0046076">
    <property type="term" value="P:dTTP catabolic process"/>
    <property type="evidence" value="ECO:0007669"/>
    <property type="project" value="TreeGrafter"/>
</dbReference>
<feature type="region of interest" description="Disordered" evidence="1">
    <location>
        <begin position="457"/>
        <end position="487"/>
    </location>
</feature>
<dbReference type="EMBL" id="DXGC01000016">
    <property type="protein sequence ID" value="HIW90391.1"/>
    <property type="molecule type" value="Genomic_DNA"/>
</dbReference>
<dbReference type="GO" id="GO:0047429">
    <property type="term" value="F:nucleoside triphosphate diphosphatase activity"/>
    <property type="evidence" value="ECO:0007669"/>
    <property type="project" value="TreeGrafter"/>
</dbReference>
<feature type="region of interest" description="Disordered" evidence="1">
    <location>
        <begin position="306"/>
        <end position="350"/>
    </location>
</feature>
<dbReference type="CDD" id="cd11528">
    <property type="entry name" value="NTP-PPase_MazG_Nterm"/>
    <property type="match status" value="1"/>
</dbReference>
<dbReference type="PANTHER" id="PTHR30522:SF0">
    <property type="entry name" value="NUCLEOSIDE TRIPHOSPHATE PYROPHOSPHOHYDROLASE"/>
    <property type="match status" value="1"/>
</dbReference>
<dbReference type="GO" id="GO:0046052">
    <property type="term" value="P:UTP catabolic process"/>
    <property type="evidence" value="ECO:0007669"/>
    <property type="project" value="TreeGrafter"/>
</dbReference>
<feature type="compositionally biased region" description="Low complexity" evidence="1">
    <location>
        <begin position="339"/>
        <end position="350"/>
    </location>
</feature>
<protein>
    <recommendedName>
        <fullName evidence="2">NTP pyrophosphohydrolase MazG-like domain-containing protein</fullName>
    </recommendedName>
</protein>
<evidence type="ECO:0000313" key="3">
    <source>
        <dbReference type="EMBL" id="HIW90391.1"/>
    </source>
</evidence>
<proteinExistence type="predicted"/>
<evidence type="ECO:0000259" key="2">
    <source>
        <dbReference type="Pfam" id="PF03819"/>
    </source>
</evidence>
<dbReference type="Proteomes" id="UP000824190">
    <property type="component" value="Unassembled WGS sequence"/>
</dbReference>
<dbReference type="GO" id="GO:0006203">
    <property type="term" value="P:dGTP catabolic process"/>
    <property type="evidence" value="ECO:0007669"/>
    <property type="project" value="TreeGrafter"/>
</dbReference>
<sequence>MSVVLLDPRFPAMLPVEAVPLLGDDVCYSEEVPVRIRWVIADLGGHTLDDAEVLVTTDLDNEAVAVRLEKGEDLIKAPSLLVHMEPDRELESASGRGADGAEGVDADGIDSAAGDATAAAAAGAASAAGEAGPDYSGGGIVDGEIVGTDDHTAAVAGVRRTARTEVPSSVIDEMEDAVAVMTRALRQGAWEQSQTHASLLAYLREETEELAEVIGSAESGESGESEENIDQQELCKELSDILLQVLFHAEIANRRGSFDIGHVAGAFVAKMRSRAPYLFEDVERPVGVEEQERLWAEGRVAEGKAPYKEAPAVAPAQSTGQPGQGEQSDQADIWGDGAGDPSSSVDSAGAAAPAGAAGAASAAPAAAGAHSAAPAGFSALEAAEQVIALARENGLHDADIPTDIRFPMVGLERDGVGDADNRLFGAVEAFRRELEFRFEPAPSENTAVENTEVENTVVEGDGAVDAETDSAASDDTPSEDSADRWGA</sequence>
<accession>A0A9D1UKW6</accession>
<comment type="caution">
    <text evidence="3">The sequence shown here is derived from an EMBL/GenBank/DDBJ whole genome shotgun (WGS) entry which is preliminary data.</text>
</comment>
<dbReference type="Pfam" id="PF03819">
    <property type="entry name" value="MazG"/>
    <property type="match status" value="1"/>
</dbReference>
<dbReference type="InterPro" id="IPR004518">
    <property type="entry name" value="MazG-like_dom"/>
</dbReference>
<evidence type="ECO:0000256" key="1">
    <source>
        <dbReference type="SAM" id="MobiDB-lite"/>
    </source>
</evidence>
<reference evidence="3" key="2">
    <citation type="submission" date="2021-04" db="EMBL/GenBank/DDBJ databases">
        <authorList>
            <person name="Gilroy R."/>
        </authorList>
    </citation>
    <scope>NUCLEOTIDE SEQUENCE</scope>
    <source>
        <strain evidence="3">CHK32-1732</strain>
    </source>
</reference>